<dbReference type="SUPFAM" id="SSF51445">
    <property type="entry name" value="(Trans)glycosidases"/>
    <property type="match status" value="1"/>
</dbReference>
<organism evidence="2 3">
    <name type="scientific">Spirochaeta isovalerica</name>
    <dbReference type="NCBI Taxonomy" id="150"/>
    <lineage>
        <taxon>Bacteria</taxon>
        <taxon>Pseudomonadati</taxon>
        <taxon>Spirochaetota</taxon>
        <taxon>Spirochaetia</taxon>
        <taxon>Spirochaetales</taxon>
        <taxon>Spirochaetaceae</taxon>
        <taxon>Spirochaeta</taxon>
    </lineage>
</organism>
<accession>A0A841RAF8</accession>
<keyword evidence="2" id="KW-0326">Glycosidase</keyword>
<comment type="caution">
    <text evidence="2">The sequence shown here is derived from an EMBL/GenBank/DDBJ whole genome shotgun (WGS) entry which is preliminary data.</text>
</comment>
<name>A0A841RAF8_9SPIO</name>
<dbReference type="InterPro" id="IPR006047">
    <property type="entry name" value="GH13_cat_dom"/>
</dbReference>
<gene>
    <name evidence="2" type="ORF">HNR50_004057</name>
</gene>
<dbReference type="Proteomes" id="UP000587760">
    <property type="component" value="Unassembled WGS sequence"/>
</dbReference>
<dbReference type="AlphaFoldDB" id="A0A841RAF8"/>
<evidence type="ECO:0000259" key="1">
    <source>
        <dbReference type="SMART" id="SM00642"/>
    </source>
</evidence>
<proteinExistence type="predicted"/>
<dbReference type="Gene3D" id="3.20.20.80">
    <property type="entry name" value="Glycosidases"/>
    <property type="match status" value="1"/>
</dbReference>
<dbReference type="EMBL" id="JACHGJ010000011">
    <property type="protein sequence ID" value="MBB6482364.1"/>
    <property type="molecule type" value="Genomic_DNA"/>
</dbReference>
<evidence type="ECO:0000313" key="3">
    <source>
        <dbReference type="Proteomes" id="UP000587760"/>
    </source>
</evidence>
<dbReference type="Pfam" id="PF00128">
    <property type="entry name" value="Alpha-amylase"/>
    <property type="match status" value="1"/>
</dbReference>
<sequence length="1126" mass="130667">MIGDMTLEMHLRNECREKYNLKELSFSETGKTLLKGNYQIQDLTENINKIKRKNSELEEFYHSSDLNALALIERINHYLIGRYLLESDNLAFNSALKTLSEQYGKGKIDAMLKLYGQFFSGGPERSLDDPIENSPAREKILEEIILLKICNSNRAAQKYREIFDDSPLAEKTPYTPAFYSLLEHFDKTPSFGTYGDNLLKLLLEPAQKHPESLQSQIEYMKEMWTFLTDDFLLLLLKGIDLIREENKVHFSGPGPTTALEFGAYHNSEDEDNPNYSADSNWMPEVILLAKNALVWLNQLSRDYKREIKRLDQIPDEELDIMASRGINCLWLIGIWNRSNASREIKRRCGNHDAVSSAYSLFSYDIDWEIGGWEALANLRERCRNRGIRLASDMVPNHTGIDSEWTRSRPDWFIQTDRPPFPSYTYNSENLSEDPGIGIYLEDHYYDKSDAAVTFKRVNFHTGETRYIYHGNDGTSMPWNDTAQLDFLKEEVREAVIGQIIHVARNFPVIRFDAAMTLAKKHIQRLWYPLPGQGGDIASRANFAMTAKDFDDACGGEFWKEVVSRVAAEAPDTLLLAEAFWMMEGYFVRNLGMHRVYNSAFMNMLKNEENGKYKETIKNTLNYDRKILKRFVNFMNNPDEDTAAVQFGTGDKYFGVLTLMLTMPGLPMIGHGQIEGYKEKYGMEFHKPLWDEYPDPALVERHEREIFPIMKRRYLFVSANRFRLFDLFEHSGAVNDNVFAYSNKCGGEYVLVLYNNAYERAVGTINHSAPFIENDENGSRFESSSLGESLGLTNDGDCYCVFRELKNGLWFIRNSREIYENGLFVELDGFNSHVFMDIHELRNSDSNRIADICSKLNGSGTPDMDREYREMIFQPLYAAYRKHVNREILTNLKENHLTLSDISEEPLKDFVETYQSVRDFAGGTGDVEEVASLVREALAHPDDITKKLKKEKAASAYFSEGFTWQNRIVLYLFSLYRYTGRLISPADEERINRNILDNWMIIHYLRDLFTDMGWGESDIDKIISLFKFLQERYSRIAGIKGSYLSGEFLEELIDMDGFRQLMGLNSYEGTLWFNKERFELYLWWAYYWTLSGKDMKEASDIFKKIPKWQKAAEKSEYDFDALLKLIK</sequence>
<feature type="domain" description="Glycosyl hydrolase family 13 catalytic" evidence="1">
    <location>
        <begin position="277"/>
        <end position="722"/>
    </location>
</feature>
<dbReference type="RefSeq" id="WP_184748601.1">
    <property type="nucleotide sequence ID" value="NZ_JACHGJ010000011.1"/>
</dbReference>
<keyword evidence="2" id="KW-0378">Hydrolase</keyword>
<dbReference type="GO" id="GO:0005975">
    <property type="term" value="P:carbohydrate metabolic process"/>
    <property type="evidence" value="ECO:0007669"/>
    <property type="project" value="InterPro"/>
</dbReference>
<dbReference type="PANTHER" id="PTHR47786:SF2">
    <property type="entry name" value="GLYCOSYL HYDROLASE FAMILY 13 CATALYTIC DOMAIN-CONTAINING PROTEIN"/>
    <property type="match status" value="1"/>
</dbReference>
<dbReference type="GO" id="GO:0016798">
    <property type="term" value="F:hydrolase activity, acting on glycosyl bonds"/>
    <property type="evidence" value="ECO:0007669"/>
    <property type="project" value="UniProtKB-KW"/>
</dbReference>
<keyword evidence="3" id="KW-1185">Reference proteome</keyword>
<reference evidence="2 3" key="1">
    <citation type="submission" date="2020-08" db="EMBL/GenBank/DDBJ databases">
        <title>Genomic Encyclopedia of Type Strains, Phase IV (KMG-IV): sequencing the most valuable type-strain genomes for metagenomic binning, comparative biology and taxonomic classification.</title>
        <authorList>
            <person name="Goeker M."/>
        </authorList>
    </citation>
    <scope>NUCLEOTIDE SEQUENCE [LARGE SCALE GENOMIC DNA]</scope>
    <source>
        <strain evidence="2 3">DSM 2461</strain>
    </source>
</reference>
<evidence type="ECO:0000313" key="2">
    <source>
        <dbReference type="EMBL" id="MBB6482364.1"/>
    </source>
</evidence>
<dbReference type="SMART" id="SM00642">
    <property type="entry name" value="Aamy"/>
    <property type="match status" value="1"/>
</dbReference>
<dbReference type="InterPro" id="IPR017853">
    <property type="entry name" value="GH"/>
</dbReference>
<dbReference type="PANTHER" id="PTHR47786">
    <property type="entry name" value="ALPHA-1,4-GLUCAN:MALTOSE-1-PHOSPHATE MALTOSYLTRANSFERASE"/>
    <property type="match status" value="1"/>
</dbReference>
<protein>
    <submittedName>
        <fullName evidence="2">Glycosidase</fullName>
    </submittedName>
</protein>